<gene>
    <name evidence="1" type="ORF">OC698_02900</name>
</gene>
<dbReference type="Proteomes" id="UP001170666">
    <property type="component" value="Unassembled WGS sequence"/>
</dbReference>
<reference evidence="1 2" key="1">
    <citation type="journal article" date="2023" name="Int. J. Syst. Evol. Microbiol.">
        <title>The observation of taxonomic boundaries for the 16SrII and 16SrXXV phytoplasmas using genome-based delimitation.</title>
        <authorList>
            <person name="Rodrigues Jardim B."/>
            <person name="Tran-Nguyen L.T.T."/>
            <person name="Gambley C."/>
            <person name="Al-Sadi A.M."/>
            <person name="Al-Subhi A.M."/>
            <person name="Foissac X."/>
            <person name="Salar P."/>
            <person name="Cai H."/>
            <person name="Yang J.Y."/>
            <person name="Davis R."/>
            <person name="Jones L."/>
            <person name="Rodoni B."/>
            <person name="Constable F.E."/>
        </authorList>
    </citation>
    <scope>NUCLEOTIDE SEQUENCE [LARGE SCALE GENOMIC DNA]</scope>
    <source>
        <strain evidence="1">BAWM-BFA-CoWB</strain>
    </source>
</reference>
<name>A0ABT9D1Q4_9MOLU</name>
<comment type="caution">
    <text evidence="1">The sequence shown here is derived from an EMBL/GenBank/DDBJ whole genome shotgun (WGS) entry which is preliminary data.</text>
</comment>
<evidence type="ECO:0000313" key="1">
    <source>
        <dbReference type="EMBL" id="MDO8057615.1"/>
    </source>
</evidence>
<evidence type="ECO:0000313" key="2">
    <source>
        <dbReference type="Proteomes" id="UP001170666"/>
    </source>
</evidence>
<evidence type="ECO:0008006" key="3">
    <source>
        <dbReference type="Google" id="ProtNLM"/>
    </source>
</evidence>
<organism evidence="1 2">
    <name type="scientific">Candidatus Phytoplasma gossypii</name>
    <dbReference type="NCBI Taxonomy" id="2982629"/>
    <lineage>
        <taxon>Bacteria</taxon>
        <taxon>Bacillati</taxon>
        <taxon>Mycoplasmatota</taxon>
        <taxon>Mollicutes</taxon>
        <taxon>Acholeplasmatales</taxon>
        <taxon>Acholeplasmataceae</taxon>
        <taxon>Candidatus Phytoplasma</taxon>
        <taxon>16SrII (Peanut WB group)</taxon>
    </lineage>
</organism>
<protein>
    <recommendedName>
        <fullName evidence="3">Group II intron reverse transcriptase/maturase</fullName>
    </recommendedName>
</protein>
<keyword evidence="2" id="KW-1185">Reference proteome</keyword>
<proteinExistence type="predicted"/>
<accession>A0ABT9D1Q4</accession>
<dbReference type="EMBL" id="JAOSIT010000053">
    <property type="protein sequence ID" value="MDO8057615.1"/>
    <property type="molecule type" value="Genomic_DNA"/>
</dbReference>
<sequence length="116" mass="13105">MSITVSPETKFSLTLDRIQYCSSKGYSLKRELQQGMNNFQNTSTAFNRISANKGVGTPGIDNKTVDGINLERLKRYHQEYVNNGYNPKPVKRILIPKDNGKTRPPLFLVYPPSKIG</sequence>